<evidence type="ECO:0000313" key="3">
    <source>
        <dbReference type="EMBL" id="MBU5674941.1"/>
    </source>
</evidence>
<dbReference type="PANTHER" id="PTHR43280">
    <property type="entry name" value="ARAC-FAMILY TRANSCRIPTIONAL REGULATOR"/>
    <property type="match status" value="1"/>
</dbReference>
<dbReference type="SMART" id="SM00342">
    <property type="entry name" value="HTH_ARAC"/>
    <property type="match status" value="1"/>
</dbReference>
<dbReference type="EMBL" id="JAHLQK010000001">
    <property type="protein sequence ID" value="MBU5674941.1"/>
    <property type="molecule type" value="Genomic_DNA"/>
</dbReference>
<comment type="caution">
    <text evidence="3">The sequence shown here is derived from an EMBL/GenBank/DDBJ whole genome shotgun (WGS) entry which is preliminary data.</text>
</comment>
<reference evidence="3 4" key="1">
    <citation type="submission" date="2021-06" db="EMBL/GenBank/DDBJ databases">
        <authorList>
            <person name="Sun Q."/>
            <person name="Li D."/>
        </authorList>
    </citation>
    <scope>NUCLEOTIDE SEQUENCE [LARGE SCALE GENOMIC DNA]</scope>
    <source>
        <strain evidence="3 4">MSJ-5</strain>
    </source>
</reference>
<dbReference type="PANTHER" id="PTHR43280:SF2">
    <property type="entry name" value="HTH-TYPE TRANSCRIPTIONAL REGULATOR EXSA"/>
    <property type="match status" value="1"/>
</dbReference>
<gene>
    <name evidence="3" type="ORF">KQI88_00740</name>
</gene>
<dbReference type="Pfam" id="PF12833">
    <property type="entry name" value="HTH_18"/>
    <property type="match status" value="1"/>
</dbReference>
<dbReference type="Proteomes" id="UP000779508">
    <property type="component" value="Unassembled WGS sequence"/>
</dbReference>
<dbReference type="RefSeq" id="WP_216414456.1">
    <property type="nucleotide sequence ID" value="NZ_JAHLQK010000001.1"/>
</dbReference>
<proteinExistence type="predicted"/>
<keyword evidence="4" id="KW-1185">Reference proteome</keyword>
<dbReference type="PROSITE" id="PS01124">
    <property type="entry name" value="HTH_ARAC_FAMILY_2"/>
    <property type="match status" value="1"/>
</dbReference>
<accession>A0ABS6G0S0</accession>
<organism evidence="3 4">
    <name type="scientific">Alkaliphilus flagellatus</name>
    <dbReference type="NCBI Taxonomy" id="2841507"/>
    <lineage>
        <taxon>Bacteria</taxon>
        <taxon>Bacillati</taxon>
        <taxon>Bacillota</taxon>
        <taxon>Clostridia</taxon>
        <taxon>Peptostreptococcales</taxon>
        <taxon>Natronincolaceae</taxon>
        <taxon>Alkaliphilus</taxon>
    </lineage>
</organism>
<name>A0ABS6G0S0_9FIRM</name>
<dbReference type="InterPro" id="IPR018060">
    <property type="entry name" value="HTH_AraC"/>
</dbReference>
<keyword evidence="1" id="KW-0238">DNA-binding</keyword>
<evidence type="ECO:0000259" key="2">
    <source>
        <dbReference type="PROSITE" id="PS01124"/>
    </source>
</evidence>
<sequence length="283" mass="33069">MKGMLSSFDKKLETIDGFETDHVKILYYDLPQNYCDDYRSYQHVRFCTILDGEKNIKINDTKKITYSKDNYLLLAPNTKVHMEISQNTKALVFELSNDLVCKVLDSINLNEDMKEGLNLTNSFFLGANRFNIYEDMNNMFTAYQSGEKNNAFLVDLYAQKLVFELAKQKMPLNIFKSNRSSPISIALRYIEENIETKINVNHLAKELNMSVSNFSHLFKKTVGVTPITYINNKKLTLSLKYLRNENVTEVAFRLGYDNISYFIRLFKDKYLVTPKQYKLTNFE</sequence>
<evidence type="ECO:0000256" key="1">
    <source>
        <dbReference type="ARBA" id="ARBA00023125"/>
    </source>
</evidence>
<evidence type="ECO:0000313" key="4">
    <source>
        <dbReference type="Proteomes" id="UP000779508"/>
    </source>
</evidence>
<feature type="domain" description="HTH araC/xylS-type" evidence="2">
    <location>
        <begin position="184"/>
        <end position="280"/>
    </location>
</feature>
<protein>
    <submittedName>
        <fullName evidence="3">AraC family transcriptional regulator</fullName>
    </submittedName>
</protein>